<comment type="similarity">
    <text evidence="2 13">Belongs to the sodium:solute symporter (SSF) (TC 2.A.21) family.</text>
</comment>
<dbReference type="InterPro" id="IPR050277">
    <property type="entry name" value="Sodium:Solute_Symporter"/>
</dbReference>
<evidence type="ECO:0000256" key="12">
    <source>
        <dbReference type="ARBA" id="ARBA00033708"/>
    </source>
</evidence>
<keyword evidence="11" id="KW-0739">Sodium transport</keyword>
<comment type="subcellular location">
    <subcellularLocation>
        <location evidence="1">Cell membrane</location>
        <topology evidence="1">Multi-pass membrane protein</topology>
    </subcellularLocation>
</comment>
<dbReference type="Pfam" id="PF00474">
    <property type="entry name" value="SSF"/>
    <property type="match status" value="1"/>
</dbReference>
<dbReference type="RefSeq" id="WP_146584803.1">
    <property type="nucleotide sequence ID" value="NZ_SJPO01000002.1"/>
</dbReference>
<dbReference type="PANTHER" id="PTHR48086:SF3">
    <property type="entry name" value="SODIUM_PROLINE SYMPORTER"/>
    <property type="match status" value="1"/>
</dbReference>
<keyword evidence="10 14" id="KW-0472">Membrane</keyword>
<feature type="transmembrane region" description="Helical" evidence="14">
    <location>
        <begin position="16"/>
        <end position="36"/>
    </location>
</feature>
<feature type="transmembrane region" description="Helical" evidence="14">
    <location>
        <begin position="183"/>
        <end position="205"/>
    </location>
</feature>
<evidence type="ECO:0000256" key="4">
    <source>
        <dbReference type="ARBA" id="ARBA00022475"/>
    </source>
</evidence>
<evidence type="ECO:0000256" key="5">
    <source>
        <dbReference type="ARBA" id="ARBA00022692"/>
    </source>
</evidence>
<dbReference type="InterPro" id="IPR001734">
    <property type="entry name" value="Na/solute_symporter"/>
</dbReference>
<feature type="transmembrane region" description="Helical" evidence="14">
    <location>
        <begin position="510"/>
        <end position="531"/>
    </location>
</feature>
<keyword evidence="6" id="KW-0769">Symport</keyword>
<accession>A0A5C5YTS6</accession>
<dbReference type="GO" id="GO:0006814">
    <property type="term" value="P:sodium ion transport"/>
    <property type="evidence" value="ECO:0007669"/>
    <property type="project" value="UniProtKB-KW"/>
</dbReference>
<keyword evidence="3" id="KW-0813">Transport</keyword>
<proteinExistence type="inferred from homology"/>
<dbReference type="Gene3D" id="1.20.1730.10">
    <property type="entry name" value="Sodium/glucose cotransporter"/>
    <property type="match status" value="1"/>
</dbReference>
<dbReference type="EMBL" id="SJPO01000002">
    <property type="protein sequence ID" value="TWT78385.1"/>
    <property type="molecule type" value="Genomic_DNA"/>
</dbReference>
<evidence type="ECO:0000256" key="6">
    <source>
        <dbReference type="ARBA" id="ARBA00022847"/>
    </source>
</evidence>
<feature type="transmembrane region" description="Helical" evidence="14">
    <location>
        <begin position="97"/>
        <end position="117"/>
    </location>
</feature>
<evidence type="ECO:0000256" key="9">
    <source>
        <dbReference type="ARBA" id="ARBA00023065"/>
    </source>
</evidence>
<dbReference type="PANTHER" id="PTHR48086">
    <property type="entry name" value="SODIUM/PROLINE SYMPORTER-RELATED"/>
    <property type="match status" value="1"/>
</dbReference>
<protein>
    <submittedName>
        <fullName evidence="15">Sodium/glucose cotransporter</fullName>
    </submittedName>
</protein>
<name>A0A5C5YTS6_9BACT</name>
<feature type="transmembrane region" description="Helical" evidence="14">
    <location>
        <begin position="578"/>
        <end position="600"/>
    </location>
</feature>
<evidence type="ECO:0000313" key="16">
    <source>
        <dbReference type="Proteomes" id="UP000318478"/>
    </source>
</evidence>
<feature type="transmembrane region" description="Helical" evidence="14">
    <location>
        <begin position="460"/>
        <end position="480"/>
    </location>
</feature>
<evidence type="ECO:0000256" key="3">
    <source>
        <dbReference type="ARBA" id="ARBA00022448"/>
    </source>
</evidence>
<feature type="transmembrane region" description="Helical" evidence="14">
    <location>
        <begin position="349"/>
        <end position="370"/>
    </location>
</feature>
<feature type="transmembrane region" description="Helical" evidence="14">
    <location>
        <begin position="303"/>
        <end position="329"/>
    </location>
</feature>
<organism evidence="15 16">
    <name type="scientific">Posidoniimonas polymericola</name>
    <dbReference type="NCBI Taxonomy" id="2528002"/>
    <lineage>
        <taxon>Bacteria</taxon>
        <taxon>Pseudomonadati</taxon>
        <taxon>Planctomycetota</taxon>
        <taxon>Planctomycetia</taxon>
        <taxon>Pirellulales</taxon>
        <taxon>Lacipirellulaceae</taxon>
        <taxon>Posidoniimonas</taxon>
    </lineage>
</organism>
<feature type="transmembrane region" description="Helical" evidence="14">
    <location>
        <begin position="212"/>
        <end position="230"/>
    </location>
</feature>
<feature type="transmembrane region" description="Helical" evidence="14">
    <location>
        <begin position="403"/>
        <end position="423"/>
    </location>
</feature>
<sequence length="644" mass="69080">MHACQVLGAATTIDRALVVIYLVATLAIGLLASRGLRRTSASGRDLAAGTDSEDAYFLAGRRVPGWMNGVSFAATALNADVGPTYCGFAVVVGLPIAFFYLPRFALAWMIAALVFAVRWRQLQIRTGPEFYALRFSGSRTRFMRVYSSLFAIAVNMAPWIGAGLLGVHKVFGPAFGIEDKTTTLAIVLPVLVAYVWIGGFAGVVLTDVMQSLVILLASGMLVVSVLWEHGGPAGLAAAVENARPGSSAEILSTWPTWGHRVLGPAVVLAWLLVPTVGRGGAVDLEGQRLFSCRSDRDAAKMNVWGAAGLFAMLLLLTLPTLGLLVKHPWLYDADPGRREEAYSMLLSEYLPSGFFGIALSALLASVMSTISSHLSYGSQTLVNDVARQLSPDSRLLAPGSRSAVWVGRFLMLAVLAAGIMVAYHADSLIGIAIVLAGMYGATASIYWGQWWWWRVNFWSWLTAMIGGPCIFLTLGGFTALGRRIPGLLSLFPSWGAARSASESAAQGMDMLQAALGMALTCVAWILATLATSPEPMPVLVRFYRRARPMGLWGPVRERCLQEDDSFVPPPRNLLLRGLLAAVVGASTLVAGVLGASVWFVGRWAEGAVYLGTAVATGVWFARLFDRQMRLLGADQPEPRRAPDA</sequence>
<feature type="transmembrane region" description="Helical" evidence="14">
    <location>
        <begin position="606"/>
        <end position="624"/>
    </location>
</feature>
<evidence type="ECO:0000256" key="10">
    <source>
        <dbReference type="ARBA" id="ARBA00023136"/>
    </source>
</evidence>
<feature type="transmembrane region" description="Helical" evidence="14">
    <location>
        <begin position="429"/>
        <end position="448"/>
    </location>
</feature>
<dbReference type="GO" id="GO:0015293">
    <property type="term" value="F:symporter activity"/>
    <property type="evidence" value="ECO:0007669"/>
    <property type="project" value="UniProtKB-KW"/>
</dbReference>
<evidence type="ECO:0000256" key="7">
    <source>
        <dbReference type="ARBA" id="ARBA00022989"/>
    </source>
</evidence>
<evidence type="ECO:0000256" key="11">
    <source>
        <dbReference type="ARBA" id="ARBA00023201"/>
    </source>
</evidence>
<evidence type="ECO:0000313" key="15">
    <source>
        <dbReference type="EMBL" id="TWT78385.1"/>
    </source>
</evidence>
<dbReference type="OrthoDB" id="9814523at2"/>
<feature type="transmembrane region" description="Helical" evidence="14">
    <location>
        <begin position="149"/>
        <end position="171"/>
    </location>
</feature>
<keyword evidence="9" id="KW-0406">Ion transport</keyword>
<evidence type="ECO:0000256" key="14">
    <source>
        <dbReference type="SAM" id="Phobius"/>
    </source>
</evidence>
<dbReference type="PROSITE" id="PS50283">
    <property type="entry name" value="NA_SOLUT_SYMP_3"/>
    <property type="match status" value="1"/>
</dbReference>
<keyword evidence="8" id="KW-0915">Sodium</keyword>
<comment type="catalytic activity">
    <reaction evidence="12">
        <text>L-proline(in) + Na(+)(in) = L-proline(out) + Na(+)(out)</text>
        <dbReference type="Rhea" id="RHEA:28967"/>
        <dbReference type="ChEBI" id="CHEBI:29101"/>
        <dbReference type="ChEBI" id="CHEBI:60039"/>
    </reaction>
</comment>
<keyword evidence="4" id="KW-1003">Cell membrane</keyword>
<reference evidence="15 16" key="1">
    <citation type="submission" date="2019-02" db="EMBL/GenBank/DDBJ databases">
        <title>Deep-cultivation of Planctomycetes and their phenomic and genomic characterization uncovers novel biology.</title>
        <authorList>
            <person name="Wiegand S."/>
            <person name="Jogler M."/>
            <person name="Boedeker C."/>
            <person name="Pinto D."/>
            <person name="Vollmers J."/>
            <person name="Rivas-Marin E."/>
            <person name="Kohn T."/>
            <person name="Peeters S.H."/>
            <person name="Heuer A."/>
            <person name="Rast P."/>
            <person name="Oberbeckmann S."/>
            <person name="Bunk B."/>
            <person name="Jeske O."/>
            <person name="Meyerdierks A."/>
            <person name="Storesund J.E."/>
            <person name="Kallscheuer N."/>
            <person name="Luecker S."/>
            <person name="Lage O.M."/>
            <person name="Pohl T."/>
            <person name="Merkel B.J."/>
            <person name="Hornburger P."/>
            <person name="Mueller R.-W."/>
            <person name="Bruemmer F."/>
            <person name="Labrenz M."/>
            <person name="Spormann A.M."/>
            <person name="Op Den Camp H."/>
            <person name="Overmann J."/>
            <person name="Amann R."/>
            <person name="Jetten M.S.M."/>
            <person name="Mascher T."/>
            <person name="Medema M.H."/>
            <person name="Devos D.P."/>
            <person name="Kaster A.-K."/>
            <person name="Ovreas L."/>
            <person name="Rohde M."/>
            <person name="Galperin M.Y."/>
            <person name="Jogler C."/>
        </authorList>
    </citation>
    <scope>NUCLEOTIDE SEQUENCE [LARGE SCALE GENOMIC DNA]</scope>
    <source>
        <strain evidence="15 16">Pla123a</strain>
    </source>
</reference>
<dbReference type="InterPro" id="IPR038377">
    <property type="entry name" value="Na/Glc_symporter_sf"/>
</dbReference>
<feature type="transmembrane region" description="Helical" evidence="14">
    <location>
        <begin position="261"/>
        <end position="282"/>
    </location>
</feature>
<evidence type="ECO:0000256" key="13">
    <source>
        <dbReference type="RuleBase" id="RU362091"/>
    </source>
</evidence>
<dbReference type="Proteomes" id="UP000318478">
    <property type="component" value="Unassembled WGS sequence"/>
</dbReference>
<evidence type="ECO:0000256" key="2">
    <source>
        <dbReference type="ARBA" id="ARBA00006434"/>
    </source>
</evidence>
<evidence type="ECO:0000256" key="8">
    <source>
        <dbReference type="ARBA" id="ARBA00023053"/>
    </source>
</evidence>
<dbReference type="AlphaFoldDB" id="A0A5C5YTS6"/>
<comment type="caution">
    <text evidence="15">The sequence shown here is derived from an EMBL/GenBank/DDBJ whole genome shotgun (WGS) entry which is preliminary data.</text>
</comment>
<keyword evidence="7 14" id="KW-1133">Transmembrane helix</keyword>
<keyword evidence="5 14" id="KW-0812">Transmembrane</keyword>
<keyword evidence="16" id="KW-1185">Reference proteome</keyword>
<dbReference type="GO" id="GO:0005886">
    <property type="term" value="C:plasma membrane"/>
    <property type="evidence" value="ECO:0007669"/>
    <property type="project" value="UniProtKB-SubCell"/>
</dbReference>
<evidence type="ECO:0000256" key="1">
    <source>
        <dbReference type="ARBA" id="ARBA00004651"/>
    </source>
</evidence>
<gene>
    <name evidence="15" type="primary">sglT_2</name>
    <name evidence="15" type="ORF">Pla123a_11760</name>
</gene>